<dbReference type="SUPFAM" id="SSF54106">
    <property type="entry name" value="LysM domain"/>
    <property type="match status" value="2"/>
</dbReference>
<dbReference type="InterPro" id="IPR023346">
    <property type="entry name" value="Lysozyme-like_dom_sf"/>
</dbReference>
<keyword evidence="1" id="KW-0732">Signal</keyword>
<evidence type="ECO:0000313" key="3">
    <source>
        <dbReference type="EMBL" id="MDL0089205.1"/>
    </source>
</evidence>
<dbReference type="InterPro" id="IPR018392">
    <property type="entry name" value="LysM"/>
</dbReference>
<dbReference type="Pfam" id="PF01476">
    <property type="entry name" value="LysM"/>
    <property type="match status" value="2"/>
</dbReference>
<dbReference type="Proteomes" id="UP001173801">
    <property type="component" value="Unassembled WGS sequence"/>
</dbReference>
<dbReference type="PANTHER" id="PTHR33734">
    <property type="entry name" value="LYSM DOMAIN-CONTAINING GPI-ANCHORED PROTEIN 2"/>
    <property type="match status" value="1"/>
</dbReference>
<keyword evidence="4" id="KW-1185">Reference proteome</keyword>
<reference evidence="3" key="2">
    <citation type="journal article" date="2023" name="Microorganisms">
        <title>Isolation and Genomic Characteristics of Cat-Borne Campylobacter felis sp. nov. and Sheep-Borne Campylobacter ovis sp. nov.</title>
        <authorList>
            <person name="Wang H."/>
            <person name="Li Y."/>
            <person name="Gu Y."/>
            <person name="Zhou G."/>
            <person name="Chen X."/>
            <person name="Zhang X."/>
            <person name="Shao Z."/>
            <person name="Zhang J."/>
            <person name="Zhang M."/>
        </authorList>
    </citation>
    <scope>NUCLEOTIDE SEQUENCE</scope>
    <source>
        <strain evidence="3">PS10</strain>
    </source>
</reference>
<dbReference type="InterPro" id="IPR036779">
    <property type="entry name" value="LysM_dom_sf"/>
</dbReference>
<dbReference type="CDD" id="cd16894">
    <property type="entry name" value="MltD-like"/>
    <property type="match status" value="1"/>
</dbReference>
<dbReference type="PROSITE" id="PS51782">
    <property type="entry name" value="LYSM"/>
    <property type="match status" value="2"/>
</dbReference>
<organism evidence="3 4">
    <name type="scientific">Campylobacter gastrosuis</name>
    <dbReference type="NCBI Taxonomy" id="2974576"/>
    <lineage>
        <taxon>Bacteria</taxon>
        <taxon>Pseudomonadati</taxon>
        <taxon>Campylobacterota</taxon>
        <taxon>Epsilonproteobacteria</taxon>
        <taxon>Campylobacterales</taxon>
        <taxon>Campylobacteraceae</taxon>
        <taxon>Campylobacter</taxon>
    </lineage>
</organism>
<dbReference type="RefSeq" id="WP_284937861.1">
    <property type="nucleotide sequence ID" value="NZ_JANURM010000009.1"/>
</dbReference>
<dbReference type="EMBL" id="JANURM010000009">
    <property type="protein sequence ID" value="MDL0089205.1"/>
    <property type="molecule type" value="Genomic_DNA"/>
</dbReference>
<reference evidence="3" key="1">
    <citation type="submission" date="2022-08" db="EMBL/GenBank/DDBJ databases">
        <authorList>
            <person name="Wang H."/>
        </authorList>
    </citation>
    <scope>NUCLEOTIDE SEQUENCE</scope>
    <source>
        <strain evidence="3">PS10</strain>
    </source>
</reference>
<dbReference type="Gene3D" id="3.10.350.10">
    <property type="entry name" value="LysM domain"/>
    <property type="match status" value="2"/>
</dbReference>
<dbReference type="Pfam" id="PF01464">
    <property type="entry name" value="SLT"/>
    <property type="match status" value="1"/>
</dbReference>
<accession>A0ABT7HQR2</accession>
<name>A0ABT7HQR2_9BACT</name>
<protein>
    <submittedName>
        <fullName evidence="3">LysM peptidoglycan-binding domain-containing protein</fullName>
    </submittedName>
</protein>
<feature type="domain" description="LysM" evidence="2">
    <location>
        <begin position="351"/>
        <end position="395"/>
    </location>
</feature>
<dbReference type="SMART" id="SM00257">
    <property type="entry name" value="LysM"/>
    <property type="match status" value="2"/>
</dbReference>
<feature type="signal peptide" evidence="1">
    <location>
        <begin position="1"/>
        <end position="20"/>
    </location>
</feature>
<comment type="caution">
    <text evidence="3">The sequence shown here is derived from an EMBL/GenBank/DDBJ whole genome shotgun (WGS) entry which is preliminary data.</text>
</comment>
<feature type="chain" id="PRO_5045683495" evidence="1">
    <location>
        <begin position="21"/>
        <end position="396"/>
    </location>
</feature>
<evidence type="ECO:0000313" key="4">
    <source>
        <dbReference type="Proteomes" id="UP001173801"/>
    </source>
</evidence>
<proteinExistence type="predicted"/>
<dbReference type="CDD" id="cd00118">
    <property type="entry name" value="LysM"/>
    <property type="match status" value="2"/>
</dbReference>
<dbReference type="SUPFAM" id="SSF53955">
    <property type="entry name" value="Lysozyme-like"/>
    <property type="match status" value="1"/>
</dbReference>
<sequence length="396" mass="44275">MKAVLKILFLAVLLTLSTFANTHLNILKDLDIDKSFMQTSYYQQIKQGINERQIADFTRTLKNGYKHIYSIKDTIKISGLPEIFLYLPMIESGFANHAVSGVKATGVWQFMDVTAKNYGLKIDKYIDERRDIVKSTKAATSYLKGLKSQFGKWYLALMAYNCGEGRLNKAITQAGTDDLATLLDPTKGYLPSETRNFIIKILKASMISKDPNFALSKDATLLNQPVLATSKVSVPGGTSLKQISDSIGVSVKRLKDDNTHLKFAFTPPNTKSYHVYIPQNKKDIFAKNFKPVVANNRFYSYTVKSGDTLFAIAKKSGVSHKAIKEYNELKNSLVSVDQKLIIPRSDQNKFQSYVVQNGDTLEILSKKFNVKVKDIKDANSLASNDNLQVGVKIVIP</sequence>
<dbReference type="PANTHER" id="PTHR33734:SF22">
    <property type="entry name" value="MEMBRANE-BOUND LYTIC MUREIN TRANSGLYCOSYLASE D"/>
    <property type="match status" value="1"/>
</dbReference>
<feature type="domain" description="LysM" evidence="2">
    <location>
        <begin position="299"/>
        <end position="342"/>
    </location>
</feature>
<dbReference type="Gene3D" id="1.10.530.10">
    <property type="match status" value="1"/>
</dbReference>
<evidence type="ECO:0000259" key="2">
    <source>
        <dbReference type="PROSITE" id="PS51782"/>
    </source>
</evidence>
<evidence type="ECO:0000256" key="1">
    <source>
        <dbReference type="SAM" id="SignalP"/>
    </source>
</evidence>
<gene>
    <name evidence="3" type="ORF">NYG85_07495</name>
</gene>
<dbReference type="InterPro" id="IPR008258">
    <property type="entry name" value="Transglycosylase_SLT_dom_1"/>
</dbReference>